<dbReference type="KEGG" id="bsol:FSW04_04870"/>
<evidence type="ECO:0000313" key="3">
    <source>
        <dbReference type="Proteomes" id="UP000321805"/>
    </source>
</evidence>
<protein>
    <submittedName>
        <fullName evidence="2">CAP domain-containing protein</fullName>
    </submittedName>
</protein>
<dbReference type="Pfam" id="PF00188">
    <property type="entry name" value="CAP"/>
    <property type="match status" value="1"/>
</dbReference>
<feature type="domain" description="SCP" evidence="1">
    <location>
        <begin position="22"/>
        <end position="129"/>
    </location>
</feature>
<dbReference type="RefSeq" id="WP_146916836.1">
    <property type="nucleotide sequence ID" value="NZ_CP042430.1"/>
</dbReference>
<dbReference type="Gene3D" id="3.40.33.10">
    <property type="entry name" value="CAP"/>
    <property type="match status" value="1"/>
</dbReference>
<keyword evidence="3" id="KW-1185">Reference proteome</keyword>
<organism evidence="2 3">
    <name type="scientific">Baekduia soli</name>
    <dbReference type="NCBI Taxonomy" id="496014"/>
    <lineage>
        <taxon>Bacteria</taxon>
        <taxon>Bacillati</taxon>
        <taxon>Actinomycetota</taxon>
        <taxon>Thermoleophilia</taxon>
        <taxon>Solirubrobacterales</taxon>
        <taxon>Baekduiaceae</taxon>
        <taxon>Baekduia</taxon>
    </lineage>
</organism>
<dbReference type="OrthoDB" id="68195at2"/>
<dbReference type="PANTHER" id="PTHR31157:SF1">
    <property type="entry name" value="SCP DOMAIN-CONTAINING PROTEIN"/>
    <property type="match status" value="1"/>
</dbReference>
<dbReference type="InterPro" id="IPR014044">
    <property type="entry name" value="CAP_dom"/>
</dbReference>
<gene>
    <name evidence="2" type="ORF">FSW04_04870</name>
</gene>
<evidence type="ECO:0000259" key="1">
    <source>
        <dbReference type="Pfam" id="PF00188"/>
    </source>
</evidence>
<dbReference type="Proteomes" id="UP000321805">
    <property type="component" value="Chromosome"/>
</dbReference>
<reference evidence="2 3" key="1">
    <citation type="journal article" date="2018" name="J. Microbiol.">
        <title>Baekduia soli gen. nov., sp. nov., a novel bacterium isolated from the soil of Baekdu Mountain and proposal of a novel family name, Baekduiaceae fam. nov.</title>
        <authorList>
            <person name="An D.S."/>
            <person name="Siddiqi M.Z."/>
            <person name="Kim K.H."/>
            <person name="Yu H.S."/>
            <person name="Im W.T."/>
        </authorList>
    </citation>
    <scope>NUCLEOTIDE SEQUENCE [LARGE SCALE GENOMIC DNA]</scope>
    <source>
        <strain evidence="2 3">BR7-21</strain>
    </source>
</reference>
<accession>A0A5B8U2A3</accession>
<dbReference type="AlphaFoldDB" id="A0A5B8U2A3"/>
<evidence type="ECO:0000313" key="2">
    <source>
        <dbReference type="EMBL" id="QEC46985.1"/>
    </source>
</evidence>
<dbReference type="InterPro" id="IPR035940">
    <property type="entry name" value="CAP_sf"/>
</dbReference>
<dbReference type="EMBL" id="CP042430">
    <property type="protein sequence ID" value="QEC46985.1"/>
    <property type="molecule type" value="Genomic_DNA"/>
</dbReference>
<sequence>MPVTAPPPTAVAAATPVDSAIVRAINRVRRTHGLCSVRFNPGLAGVARAHSVDMLRHNVLSHASFNGSSFTARLSRAGRHRRYGETLAWAPNGAGVTPSVLVQLWMNSAPHRAVLMDGRLRRIGVGSAVGMMGAQAGAAITADWSS</sequence>
<proteinExistence type="predicted"/>
<dbReference type="CDD" id="cd05379">
    <property type="entry name" value="CAP_bacterial"/>
    <property type="match status" value="1"/>
</dbReference>
<name>A0A5B8U2A3_9ACTN</name>
<dbReference type="SUPFAM" id="SSF55797">
    <property type="entry name" value="PR-1-like"/>
    <property type="match status" value="1"/>
</dbReference>
<dbReference type="PANTHER" id="PTHR31157">
    <property type="entry name" value="SCP DOMAIN-CONTAINING PROTEIN"/>
    <property type="match status" value="1"/>
</dbReference>